<dbReference type="Proteomes" id="UP000677082">
    <property type="component" value="Unassembled WGS sequence"/>
</dbReference>
<reference evidence="2 3" key="1">
    <citation type="submission" date="2021-03" db="EMBL/GenBank/DDBJ databases">
        <title>Whole genome shotgun sequence of Actinoplanes toevensis NBRC 105298.</title>
        <authorList>
            <person name="Komaki H."/>
            <person name="Tamura T."/>
        </authorList>
    </citation>
    <scope>NUCLEOTIDE SEQUENCE [LARGE SCALE GENOMIC DNA]</scope>
    <source>
        <strain evidence="2 3">NBRC 105298</strain>
    </source>
</reference>
<keyword evidence="3" id="KW-1185">Reference proteome</keyword>
<accession>A0A919T6B4</accession>
<evidence type="ECO:0000313" key="3">
    <source>
        <dbReference type="Proteomes" id="UP000677082"/>
    </source>
</evidence>
<evidence type="ECO:0000313" key="2">
    <source>
        <dbReference type="EMBL" id="GIM88801.1"/>
    </source>
</evidence>
<dbReference type="RefSeq" id="WP_213004783.1">
    <property type="nucleotide sequence ID" value="NZ_BOQN01000007.1"/>
</dbReference>
<proteinExistence type="predicted"/>
<feature type="region of interest" description="Disordered" evidence="1">
    <location>
        <begin position="30"/>
        <end position="52"/>
    </location>
</feature>
<name>A0A919T6B4_9ACTN</name>
<protein>
    <submittedName>
        <fullName evidence="2">Uncharacterized protein</fullName>
    </submittedName>
</protein>
<gene>
    <name evidence="2" type="ORF">Ato02nite_005940</name>
</gene>
<dbReference type="EMBL" id="BOQN01000007">
    <property type="protein sequence ID" value="GIM88801.1"/>
    <property type="molecule type" value="Genomic_DNA"/>
</dbReference>
<sequence length="96" mass="11202">MTPDLYRTLRDIRDGHITLYVQVQRYDPTTGAAVEPREMQTSPDRMPAGVDRRSDPRWWLRLAAEGWLRLPVEFEPQIWQLTEAALVAVSRREAKP</sequence>
<organism evidence="2 3">
    <name type="scientific">Paractinoplanes toevensis</name>
    <dbReference type="NCBI Taxonomy" id="571911"/>
    <lineage>
        <taxon>Bacteria</taxon>
        <taxon>Bacillati</taxon>
        <taxon>Actinomycetota</taxon>
        <taxon>Actinomycetes</taxon>
        <taxon>Micromonosporales</taxon>
        <taxon>Micromonosporaceae</taxon>
        <taxon>Paractinoplanes</taxon>
    </lineage>
</organism>
<comment type="caution">
    <text evidence="2">The sequence shown here is derived from an EMBL/GenBank/DDBJ whole genome shotgun (WGS) entry which is preliminary data.</text>
</comment>
<dbReference type="AlphaFoldDB" id="A0A919T6B4"/>
<evidence type="ECO:0000256" key="1">
    <source>
        <dbReference type="SAM" id="MobiDB-lite"/>
    </source>
</evidence>